<comment type="caution">
    <text evidence="7">The sequence shown here is derived from an EMBL/GenBank/DDBJ whole genome shotgun (WGS) entry which is preliminary data.</text>
</comment>
<dbReference type="Gene3D" id="1.10.287.10">
    <property type="entry name" value="S15/NS1, RNA-binding"/>
    <property type="match status" value="1"/>
</dbReference>
<dbReference type="Gene3D" id="6.10.250.3130">
    <property type="match status" value="1"/>
</dbReference>
<dbReference type="PANTHER" id="PTHR23321">
    <property type="entry name" value="RIBOSOMAL PROTEIN S15, BACTERIAL AND ORGANELLAR"/>
    <property type="match status" value="1"/>
</dbReference>
<dbReference type="Proteomes" id="UP000318801">
    <property type="component" value="Unassembled WGS sequence"/>
</dbReference>
<dbReference type="PANTHER" id="PTHR23321:SF26">
    <property type="entry name" value="SMALL RIBOSOMAL SUBUNIT PROTEIN US15M"/>
    <property type="match status" value="1"/>
</dbReference>
<dbReference type="SUPFAM" id="SSF47060">
    <property type="entry name" value="S15/NS1 RNA-binding domain"/>
    <property type="match status" value="1"/>
</dbReference>
<keyword evidence="4 6" id="KW-0694">RNA-binding</keyword>
<name>A0A506UGA8_9HYPH</name>
<dbReference type="CDD" id="cd00353">
    <property type="entry name" value="Ribosomal_S15p_S13e"/>
    <property type="match status" value="1"/>
</dbReference>
<keyword evidence="2 4" id="KW-0687">Ribonucleoprotein</keyword>
<keyword evidence="1 4" id="KW-0689">Ribosomal protein</keyword>
<dbReference type="AlphaFoldDB" id="A0A506UGA8"/>
<dbReference type="SMART" id="SM01387">
    <property type="entry name" value="Ribosomal_S15"/>
    <property type="match status" value="1"/>
</dbReference>
<evidence type="ECO:0000256" key="6">
    <source>
        <dbReference type="RuleBase" id="RU004524"/>
    </source>
</evidence>
<accession>A0A506UGA8</accession>
<dbReference type="Pfam" id="PF00312">
    <property type="entry name" value="Ribosomal_S15"/>
    <property type="match status" value="1"/>
</dbReference>
<dbReference type="NCBIfam" id="TIGR00952">
    <property type="entry name" value="S15_bact"/>
    <property type="match status" value="1"/>
</dbReference>
<reference evidence="7 8" key="1">
    <citation type="submission" date="2019-06" db="EMBL/GenBank/DDBJ databases">
        <authorList>
            <person name="Li M."/>
        </authorList>
    </citation>
    <scope>NUCLEOTIDE SEQUENCE [LARGE SCALE GENOMIC DNA]</scope>
    <source>
        <strain evidence="7 8">BGMRC2036</strain>
    </source>
</reference>
<evidence type="ECO:0000256" key="4">
    <source>
        <dbReference type="HAMAP-Rule" id="MF_01343"/>
    </source>
</evidence>
<comment type="subunit">
    <text evidence="3 4">Part of the 30S ribosomal subunit. Forms a bridge to the 50S subunit in the 70S ribosome, contacting the 23S rRNA.</text>
</comment>
<organism evidence="7 8">
    <name type="scientific">Martelella alba</name>
    <dbReference type="NCBI Taxonomy" id="2590451"/>
    <lineage>
        <taxon>Bacteria</taxon>
        <taxon>Pseudomonadati</taxon>
        <taxon>Pseudomonadota</taxon>
        <taxon>Alphaproteobacteria</taxon>
        <taxon>Hyphomicrobiales</taxon>
        <taxon>Aurantimonadaceae</taxon>
        <taxon>Martelella</taxon>
    </lineage>
</organism>
<evidence type="ECO:0000256" key="3">
    <source>
        <dbReference type="ARBA" id="ARBA00064542"/>
    </source>
</evidence>
<gene>
    <name evidence="4 7" type="primary">rpsO</name>
    <name evidence="7" type="ORF">FJU08_05385</name>
</gene>
<dbReference type="GO" id="GO:0003735">
    <property type="term" value="F:structural constituent of ribosome"/>
    <property type="evidence" value="ECO:0007669"/>
    <property type="project" value="InterPro"/>
</dbReference>
<dbReference type="InterPro" id="IPR005290">
    <property type="entry name" value="Ribosomal_uS15_bac-type"/>
</dbReference>
<dbReference type="GO" id="GO:0019843">
    <property type="term" value="F:rRNA binding"/>
    <property type="evidence" value="ECO:0007669"/>
    <property type="project" value="UniProtKB-UniRule"/>
</dbReference>
<keyword evidence="8" id="KW-1185">Reference proteome</keyword>
<proteinExistence type="inferred from homology"/>
<dbReference type="HAMAP" id="MF_01343_B">
    <property type="entry name" value="Ribosomal_uS15_B"/>
    <property type="match status" value="1"/>
</dbReference>
<dbReference type="InterPro" id="IPR009068">
    <property type="entry name" value="uS15_NS1_RNA-bd_sf"/>
</dbReference>
<dbReference type="FunFam" id="1.10.287.10:FF:000002">
    <property type="entry name" value="30S ribosomal protein S15"/>
    <property type="match status" value="1"/>
</dbReference>
<evidence type="ECO:0000313" key="8">
    <source>
        <dbReference type="Proteomes" id="UP000318801"/>
    </source>
</evidence>
<protein>
    <recommendedName>
        <fullName evidence="4">Small ribosomal subunit protein uS15</fullName>
    </recommendedName>
</protein>
<comment type="similarity">
    <text evidence="4 5">Belongs to the universal ribosomal protein uS15 family.</text>
</comment>
<dbReference type="RefSeq" id="WP_141147941.1">
    <property type="nucleotide sequence ID" value="NZ_VHLG01000002.1"/>
</dbReference>
<comment type="function">
    <text evidence="4 6">One of the primary rRNA binding proteins, it binds directly to 16S rRNA where it helps nucleate assembly of the platform of the 30S subunit by binding and bridging several RNA helices of the 16S rRNA.</text>
</comment>
<evidence type="ECO:0000256" key="2">
    <source>
        <dbReference type="ARBA" id="ARBA00023274"/>
    </source>
</evidence>
<keyword evidence="4 6" id="KW-0699">rRNA-binding</keyword>
<evidence type="ECO:0000256" key="1">
    <source>
        <dbReference type="ARBA" id="ARBA00022980"/>
    </source>
</evidence>
<dbReference type="OrthoDB" id="9799262at2"/>
<dbReference type="GO" id="GO:0006412">
    <property type="term" value="P:translation"/>
    <property type="evidence" value="ECO:0007669"/>
    <property type="project" value="UniProtKB-UniRule"/>
</dbReference>
<dbReference type="PROSITE" id="PS00362">
    <property type="entry name" value="RIBOSOMAL_S15"/>
    <property type="match status" value="1"/>
</dbReference>
<dbReference type="EMBL" id="VHLG01000002">
    <property type="protein sequence ID" value="TPW32431.1"/>
    <property type="molecule type" value="Genomic_DNA"/>
</dbReference>
<dbReference type="GO" id="GO:0022627">
    <property type="term" value="C:cytosolic small ribosomal subunit"/>
    <property type="evidence" value="ECO:0007669"/>
    <property type="project" value="TreeGrafter"/>
</dbReference>
<comment type="function">
    <text evidence="4">Forms an intersubunit bridge (bridge B4) with the 23S rRNA of the 50S subunit in the ribosome.</text>
</comment>
<evidence type="ECO:0000256" key="5">
    <source>
        <dbReference type="RuleBase" id="RU003919"/>
    </source>
</evidence>
<evidence type="ECO:0000313" key="7">
    <source>
        <dbReference type="EMBL" id="TPW32431.1"/>
    </source>
</evidence>
<dbReference type="InterPro" id="IPR000589">
    <property type="entry name" value="Ribosomal_uS15"/>
</dbReference>
<sequence length="89" mass="10222">MSITAERKAALIKEYATKEGDTGSPEVQVAILTERITNLTEHFKDHKKDNHSRRGLLKLVSSRRSLLDYLKRNDEARYTALIGRLGIRR</sequence>